<dbReference type="InterPro" id="IPR036388">
    <property type="entry name" value="WH-like_DNA-bd_sf"/>
</dbReference>
<accession>A0ABS1E885</accession>
<sequence length="87" mass="9707">MGQGRRPYSPQLRQRLIELVEAGRTPQELAREFEPSAKTIERWYRQARQGKGAGSGEPAKAAAPEEAAPAWAISRATPGRAWIPPWR</sequence>
<dbReference type="Proteomes" id="UP000738126">
    <property type="component" value="Unassembled WGS sequence"/>
</dbReference>
<evidence type="ECO:0000313" key="3">
    <source>
        <dbReference type="EMBL" id="MBK1727384.1"/>
    </source>
</evidence>
<dbReference type="SUPFAM" id="SSF46689">
    <property type="entry name" value="Homeodomain-like"/>
    <property type="match status" value="1"/>
</dbReference>
<dbReference type="InterPro" id="IPR009057">
    <property type="entry name" value="Homeodomain-like_sf"/>
</dbReference>
<dbReference type="Pfam" id="PF01527">
    <property type="entry name" value="HTH_Tnp_1"/>
    <property type="match status" value="1"/>
</dbReference>
<feature type="non-terminal residue" evidence="3">
    <location>
        <position position="87"/>
    </location>
</feature>
<name>A0ABS1E885_9GAMM</name>
<comment type="caution">
    <text evidence="3">The sequence shown here is derived from an EMBL/GenBank/DDBJ whole genome shotgun (WGS) entry which is preliminary data.</text>
</comment>
<dbReference type="RefSeq" id="WP_200260548.1">
    <property type="nucleotide sequence ID" value="NZ_NRSH01000140.1"/>
</dbReference>
<evidence type="ECO:0000313" key="4">
    <source>
        <dbReference type="Proteomes" id="UP000738126"/>
    </source>
</evidence>
<organism evidence="3 4">
    <name type="scientific">Halorhodospira neutriphila</name>
    <dbReference type="NCBI Taxonomy" id="168379"/>
    <lineage>
        <taxon>Bacteria</taxon>
        <taxon>Pseudomonadati</taxon>
        <taxon>Pseudomonadota</taxon>
        <taxon>Gammaproteobacteria</taxon>
        <taxon>Chromatiales</taxon>
        <taxon>Ectothiorhodospiraceae</taxon>
        <taxon>Halorhodospira</taxon>
    </lineage>
</organism>
<evidence type="ECO:0000256" key="2">
    <source>
        <dbReference type="SAM" id="MobiDB-lite"/>
    </source>
</evidence>
<dbReference type="Gene3D" id="1.10.10.10">
    <property type="entry name" value="Winged helix-like DNA-binding domain superfamily/Winged helix DNA-binding domain"/>
    <property type="match status" value="1"/>
</dbReference>
<dbReference type="EMBL" id="NRSH01000140">
    <property type="protein sequence ID" value="MBK1727384.1"/>
    <property type="molecule type" value="Genomic_DNA"/>
</dbReference>
<feature type="compositionally biased region" description="Low complexity" evidence="2">
    <location>
        <begin position="56"/>
        <end position="72"/>
    </location>
</feature>
<evidence type="ECO:0008006" key="5">
    <source>
        <dbReference type="Google" id="ProtNLM"/>
    </source>
</evidence>
<reference evidence="3 4" key="1">
    <citation type="journal article" date="2020" name="Microorganisms">
        <title>Osmotic Adaptation and Compatible Solute Biosynthesis of Phototrophic Bacteria as Revealed from Genome Analyses.</title>
        <authorList>
            <person name="Imhoff J.F."/>
            <person name="Rahn T."/>
            <person name="Kunzel S."/>
            <person name="Keller A."/>
            <person name="Neulinger S.C."/>
        </authorList>
    </citation>
    <scope>NUCLEOTIDE SEQUENCE [LARGE SCALE GENOMIC DNA]</scope>
    <source>
        <strain evidence="3 4">DSM 15116</strain>
    </source>
</reference>
<protein>
    <recommendedName>
        <fullName evidence="5">Transposase IS3/IS911 family protein</fullName>
    </recommendedName>
</protein>
<feature type="region of interest" description="Disordered" evidence="2">
    <location>
        <begin position="47"/>
        <end position="87"/>
    </location>
</feature>
<comment type="similarity">
    <text evidence="1">Belongs to the transposase 8 family.</text>
</comment>
<gene>
    <name evidence="3" type="ORF">CKO13_10210</name>
</gene>
<keyword evidence="4" id="KW-1185">Reference proteome</keyword>
<dbReference type="InterPro" id="IPR002514">
    <property type="entry name" value="Transposase_8"/>
</dbReference>
<proteinExistence type="inferred from homology"/>
<evidence type="ECO:0000256" key="1">
    <source>
        <dbReference type="ARBA" id="ARBA00009964"/>
    </source>
</evidence>